<name>A0A8H8DFG6_9FUNG</name>
<evidence type="ECO:0000313" key="11">
    <source>
        <dbReference type="Proteomes" id="UP000673691"/>
    </source>
</evidence>
<organism evidence="10 11">
    <name type="scientific">Olpidium bornovanus</name>
    <dbReference type="NCBI Taxonomy" id="278681"/>
    <lineage>
        <taxon>Eukaryota</taxon>
        <taxon>Fungi</taxon>
        <taxon>Fungi incertae sedis</taxon>
        <taxon>Olpidiomycota</taxon>
        <taxon>Olpidiomycotina</taxon>
        <taxon>Olpidiomycetes</taxon>
        <taxon>Olpidiales</taxon>
        <taxon>Olpidiaceae</taxon>
        <taxon>Olpidium</taxon>
    </lineage>
</organism>
<evidence type="ECO:0000256" key="3">
    <source>
        <dbReference type="ARBA" id="ARBA00022598"/>
    </source>
</evidence>
<feature type="compositionally biased region" description="Low complexity" evidence="8">
    <location>
        <begin position="87"/>
        <end position="105"/>
    </location>
</feature>
<feature type="compositionally biased region" description="Basic and acidic residues" evidence="8">
    <location>
        <begin position="110"/>
        <end position="128"/>
    </location>
</feature>
<dbReference type="GO" id="GO:0006429">
    <property type="term" value="P:leucyl-tRNA aminoacylation"/>
    <property type="evidence" value="ECO:0007669"/>
    <property type="project" value="InterPro"/>
</dbReference>
<dbReference type="GO" id="GO:0004823">
    <property type="term" value="F:leucine-tRNA ligase activity"/>
    <property type="evidence" value="ECO:0007669"/>
    <property type="project" value="UniProtKB-EC"/>
</dbReference>
<evidence type="ECO:0000256" key="1">
    <source>
        <dbReference type="ARBA" id="ARBA00005594"/>
    </source>
</evidence>
<dbReference type="Pfam" id="PF00133">
    <property type="entry name" value="tRNA-synt_1"/>
    <property type="match status" value="1"/>
</dbReference>
<dbReference type="OrthoDB" id="15954at2759"/>
<sequence>MHCVFLHCACQDGRCKVLPSLVNTPSGLLAIFNWQCIALIHTGAGLPGNVPTTPTAAAGVPPLSGQDPRCSGTARSETTPARRRHSASAPAPRAPSVRVAAAAASRCRRERVARGENHANRESQEEQSMRALAGGARCWRRSNVLRRTSLSSFRSRPSADAAAGWAAGSSPRSGAARLQSSAPAPSMSSGAPAGSLVRVRVFDHAALQAKWQARWKAFSETAAPKVNDDRPSPADPNVEKAYILSMFPYPSGLLHMGHVRVYTITDTLARFYKMRGAKRSEFEPEHGTCTIQVISPMGWDAFGLPAENAAIEQSKSPAEWTAQNIAVMKSQLGKMGCHFDWEREVTTCRPEYYKWTQRIFLKMWKAG</sequence>
<dbReference type="GO" id="GO:0032543">
    <property type="term" value="P:mitochondrial translation"/>
    <property type="evidence" value="ECO:0007669"/>
    <property type="project" value="TreeGrafter"/>
</dbReference>
<feature type="non-terminal residue" evidence="10">
    <location>
        <position position="367"/>
    </location>
</feature>
<dbReference type="Gene3D" id="1.10.730.10">
    <property type="entry name" value="Isoleucyl-tRNA Synthetase, Domain 1"/>
    <property type="match status" value="1"/>
</dbReference>
<dbReference type="GO" id="GO:0005739">
    <property type="term" value="C:mitochondrion"/>
    <property type="evidence" value="ECO:0007669"/>
    <property type="project" value="TreeGrafter"/>
</dbReference>
<keyword evidence="6" id="KW-0648">Protein biosynthesis</keyword>
<dbReference type="GO" id="GO:0005524">
    <property type="term" value="F:ATP binding"/>
    <property type="evidence" value="ECO:0007669"/>
    <property type="project" value="UniProtKB-KW"/>
</dbReference>
<dbReference type="InterPro" id="IPR002300">
    <property type="entry name" value="aa-tRNA-synth_Ia"/>
</dbReference>
<feature type="domain" description="Aminoacyl-tRNA synthetase class Ia" evidence="9">
    <location>
        <begin position="242"/>
        <end position="367"/>
    </location>
</feature>
<evidence type="ECO:0000256" key="8">
    <source>
        <dbReference type="SAM" id="MobiDB-lite"/>
    </source>
</evidence>
<proteinExistence type="inferred from homology"/>
<keyword evidence="7" id="KW-0030">Aminoacyl-tRNA synthetase</keyword>
<dbReference type="AlphaFoldDB" id="A0A8H8DFG6"/>
<evidence type="ECO:0000256" key="5">
    <source>
        <dbReference type="ARBA" id="ARBA00022840"/>
    </source>
</evidence>
<keyword evidence="11" id="KW-1185">Reference proteome</keyword>
<dbReference type="Gene3D" id="3.40.50.620">
    <property type="entry name" value="HUPs"/>
    <property type="match status" value="1"/>
</dbReference>
<keyword evidence="3" id="KW-0436">Ligase</keyword>
<feature type="region of interest" description="Disordered" evidence="8">
    <location>
        <begin position="150"/>
        <end position="190"/>
    </location>
</feature>
<comment type="similarity">
    <text evidence="1">Belongs to the class-I aminoacyl-tRNA synthetase family.</text>
</comment>
<dbReference type="InterPro" id="IPR014729">
    <property type="entry name" value="Rossmann-like_a/b/a_fold"/>
</dbReference>
<evidence type="ECO:0000256" key="4">
    <source>
        <dbReference type="ARBA" id="ARBA00022741"/>
    </source>
</evidence>
<dbReference type="EC" id="6.1.1.4" evidence="2"/>
<feature type="region of interest" description="Disordered" evidence="8">
    <location>
        <begin position="52"/>
        <end position="129"/>
    </location>
</feature>
<evidence type="ECO:0000259" key="9">
    <source>
        <dbReference type="Pfam" id="PF00133"/>
    </source>
</evidence>
<dbReference type="SUPFAM" id="SSF52374">
    <property type="entry name" value="Nucleotidylyl transferase"/>
    <property type="match status" value="1"/>
</dbReference>
<dbReference type="InterPro" id="IPR002302">
    <property type="entry name" value="Leu-tRNA-ligase"/>
</dbReference>
<evidence type="ECO:0000313" key="10">
    <source>
        <dbReference type="EMBL" id="KAG5456515.1"/>
    </source>
</evidence>
<dbReference type="PANTHER" id="PTHR43740">
    <property type="entry name" value="LEUCYL-TRNA SYNTHETASE"/>
    <property type="match status" value="1"/>
</dbReference>
<evidence type="ECO:0000256" key="2">
    <source>
        <dbReference type="ARBA" id="ARBA00013164"/>
    </source>
</evidence>
<accession>A0A8H8DFG6</accession>
<evidence type="ECO:0000256" key="6">
    <source>
        <dbReference type="ARBA" id="ARBA00022917"/>
    </source>
</evidence>
<reference evidence="10 11" key="1">
    <citation type="journal article" name="Sci. Rep.">
        <title>Genome-scale phylogenetic analyses confirm Olpidium as the closest living zoosporic fungus to the non-flagellated, terrestrial fungi.</title>
        <authorList>
            <person name="Chang Y."/>
            <person name="Rochon D."/>
            <person name="Sekimoto S."/>
            <person name="Wang Y."/>
            <person name="Chovatia M."/>
            <person name="Sandor L."/>
            <person name="Salamov A."/>
            <person name="Grigoriev I.V."/>
            <person name="Stajich J.E."/>
            <person name="Spatafora J.W."/>
        </authorList>
    </citation>
    <scope>NUCLEOTIDE SEQUENCE [LARGE SCALE GENOMIC DNA]</scope>
    <source>
        <strain evidence="10">S191</strain>
    </source>
</reference>
<dbReference type="InterPro" id="IPR001412">
    <property type="entry name" value="aa-tRNA-synth_I_CS"/>
</dbReference>
<comment type="caution">
    <text evidence="10">The sequence shown here is derived from an EMBL/GenBank/DDBJ whole genome shotgun (WGS) entry which is preliminary data.</text>
</comment>
<dbReference type="EMBL" id="JAEFCI010011614">
    <property type="protein sequence ID" value="KAG5456515.1"/>
    <property type="molecule type" value="Genomic_DNA"/>
</dbReference>
<dbReference type="Proteomes" id="UP000673691">
    <property type="component" value="Unassembled WGS sequence"/>
</dbReference>
<keyword evidence="4" id="KW-0547">Nucleotide-binding</keyword>
<gene>
    <name evidence="10" type="ORF">BJ554DRAFT_3724</name>
</gene>
<dbReference type="PROSITE" id="PS00178">
    <property type="entry name" value="AA_TRNA_LIGASE_I"/>
    <property type="match status" value="1"/>
</dbReference>
<dbReference type="PANTHER" id="PTHR43740:SF2">
    <property type="entry name" value="LEUCINE--TRNA LIGASE, MITOCHONDRIAL"/>
    <property type="match status" value="1"/>
</dbReference>
<keyword evidence="5" id="KW-0067">ATP-binding</keyword>
<feature type="compositionally biased region" description="Low complexity" evidence="8">
    <location>
        <begin position="52"/>
        <end position="62"/>
    </location>
</feature>
<protein>
    <recommendedName>
        <fullName evidence="2">leucine--tRNA ligase</fullName>
        <ecNumber evidence="2">6.1.1.4</ecNumber>
    </recommendedName>
</protein>
<evidence type="ECO:0000256" key="7">
    <source>
        <dbReference type="ARBA" id="ARBA00023146"/>
    </source>
</evidence>